<dbReference type="OrthoDB" id="5242426at2"/>
<protein>
    <recommendedName>
        <fullName evidence="3">Methionine synthase</fullName>
    </recommendedName>
</protein>
<dbReference type="RefSeq" id="WP_141371036.1">
    <property type="nucleotide sequence ID" value="NZ_BJLQ01000024.1"/>
</dbReference>
<evidence type="ECO:0000313" key="1">
    <source>
        <dbReference type="EMBL" id="GEA85030.1"/>
    </source>
</evidence>
<dbReference type="InterPro" id="IPR038071">
    <property type="entry name" value="UROD/MetE-like_sf"/>
</dbReference>
<accession>A0A4Y3KQ14</accession>
<evidence type="ECO:0008006" key="3">
    <source>
        <dbReference type="Google" id="ProtNLM"/>
    </source>
</evidence>
<comment type="caution">
    <text evidence="1">The sequence shown here is derived from an EMBL/GenBank/DDBJ whole genome shotgun (WGS) entry which is preliminary data.</text>
</comment>
<dbReference type="Gene3D" id="3.20.20.210">
    <property type="match status" value="1"/>
</dbReference>
<dbReference type="Proteomes" id="UP000320461">
    <property type="component" value="Unassembled WGS sequence"/>
</dbReference>
<gene>
    <name evidence="1" type="ORF">CGE01nite_22810</name>
</gene>
<dbReference type="EMBL" id="BJLQ01000024">
    <property type="protein sequence ID" value="GEA85030.1"/>
    <property type="molecule type" value="Genomic_DNA"/>
</dbReference>
<organism evidence="1 2">
    <name type="scientific">Cellulomonas gelida</name>
    <dbReference type="NCBI Taxonomy" id="1712"/>
    <lineage>
        <taxon>Bacteria</taxon>
        <taxon>Bacillati</taxon>
        <taxon>Actinomycetota</taxon>
        <taxon>Actinomycetes</taxon>
        <taxon>Micrococcales</taxon>
        <taxon>Cellulomonadaceae</taxon>
        <taxon>Cellulomonas</taxon>
    </lineage>
</organism>
<evidence type="ECO:0000313" key="2">
    <source>
        <dbReference type="Proteomes" id="UP000320461"/>
    </source>
</evidence>
<proteinExistence type="predicted"/>
<name>A0A4Y3KQ14_9CELL</name>
<dbReference type="SUPFAM" id="SSF51726">
    <property type="entry name" value="UROD/MetE-like"/>
    <property type="match status" value="1"/>
</dbReference>
<sequence length="336" mass="33736">MIGVSGTGGWPGQDVLEAQTVVVGDLVDTPSEVQGLPFEVHLPARGPGATLVGRALGLLVELPAELGPHGWKLADRPGSDLTRTRALAREDLDALAVAGHGYVGPLVVPVLGPVTLAASVYLARGDRALADPGALRDLADSLAAGLVEHLAAIARAVPGAEPVVLLHEPMLAQAVAGVLPSFSGYARLRAVPGPSAAERIGSVVSAARGAGARAVVHGGAAWTTVPAIRATGADGIALEVEPLGERGWERVAEAVEAGLQLWAHVPPQRSSQCAGPDAVGQARSVTGPWRSVGLPAAGLDDVVLLVGDQPGGADDARGALAGAVRAARVVAEAVHG</sequence>
<reference evidence="1 2" key="1">
    <citation type="submission" date="2019-06" db="EMBL/GenBank/DDBJ databases">
        <title>Whole genome shotgun sequence of Cellulomonas gelida NBRC 3748.</title>
        <authorList>
            <person name="Hosoyama A."/>
            <person name="Uohara A."/>
            <person name="Ohji S."/>
            <person name="Ichikawa N."/>
        </authorList>
    </citation>
    <scope>NUCLEOTIDE SEQUENCE [LARGE SCALE GENOMIC DNA]</scope>
    <source>
        <strain evidence="1 2">NBRC 3748</strain>
    </source>
</reference>
<keyword evidence="2" id="KW-1185">Reference proteome</keyword>
<dbReference type="AlphaFoldDB" id="A0A4Y3KQ14"/>